<name>A0A645FIH4_9ZZZZ</name>
<comment type="caution">
    <text evidence="2">The sequence shown here is derived from an EMBL/GenBank/DDBJ whole genome shotgun (WGS) entry which is preliminary data.</text>
</comment>
<organism evidence="2">
    <name type="scientific">bioreactor metagenome</name>
    <dbReference type="NCBI Taxonomy" id="1076179"/>
    <lineage>
        <taxon>unclassified sequences</taxon>
        <taxon>metagenomes</taxon>
        <taxon>ecological metagenomes</taxon>
    </lineage>
</organism>
<sequence length="174" mass="18712">MSTVEVLAATSVASSLTWRMAGLRLTRSPRRQRSDSSWRSASTSLKSRNVSAPPMTLPAALRRTAVDTLTGIFRPFRSMMNAGRLIRGRPDSSVRRSAQAASHMLDLNTSGQGRPIASLRSMPVMASAARLNEVTRHSRSTVKTPSEMLSRIASVDAAAEFSAGMCSVIFPCGS</sequence>
<proteinExistence type="predicted"/>
<protein>
    <submittedName>
        <fullName evidence="2">Uncharacterized protein</fullName>
    </submittedName>
</protein>
<feature type="compositionally biased region" description="Low complexity" evidence="1">
    <location>
        <begin position="35"/>
        <end position="44"/>
    </location>
</feature>
<accession>A0A645FIH4</accession>
<evidence type="ECO:0000256" key="1">
    <source>
        <dbReference type="SAM" id="MobiDB-lite"/>
    </source>
</evidence>
<gene>
    <name evidence="2" type="ORF">SDC9_160469</name>
</gene>
<feature type="region of interest" description="Disordered" evidence="1">
    <location>
        <begin position="27"/>
        <end position="52"/>
    </location>
</feature>
<dbReference type="AlphaFoldDB" id="A0A645FIH4"/>
<evidence type="ECO:0000313" key="2">
    <source>
        <dbReference type="EMBL" id="MPN13149.1"/>
    </source>
</evidence>
<reference evidence="2" key="1">
    <citation type="submission" date="2019-08" db="EMBL/GenBank/DDBJ databases">
        <authorList>
            <person name="Kucharzyk K."/>
            <person name="Murdoch R.W."/>
            <person name="Higgins S."/>
            <person name="Loffler F."/>
        </authorList>
    </citation>
    <scope>NUCLEOTIDE SEQUENCE</scope>
</reference>
<dbReference type="EMBL" id="VSSQ01059616">
    <property type="protein sequence ID" value="MPN13149.1"/>
    <property type="molecule type" value="Genomic_DNA"/>
</dbReference>